<proteinExistence type="predicted"/>
<organism evidence="1 2">
    <name type="scientific">Theileria parva</name>
    <name type="common">East coast fever infection agent</name>
    <dbReference type="NCBI Taxonomy" id="5875"/>
    <lineage>
        <taxon>Eukaryota</taxon>
        <taxon>Sar</taxon>
        <taxon>Alveolata</taxon>
        <taxon>Apicomplexa</taxon>
        <taxon>Aconoidasida</taxon>
        <taxon>Piroplasmida</taxon>
        <taxon>Theileriidae</taxon>
        <taxon>Theileria</taxon>
    </lineage>
</organism>
<reference evidence="1 2" key="1">
    <citation type="journal article" date="2005" name="Science">
        <title>Genome sequence of Theileria parva, a bovine pathogen that transforms lymphocytes.</title>
        <authorList>
            <person name="Gardner M.J."/>
            <person name="Bishop R."/>
            <person name="Shah T."/>
            <person name="de Villiers E.P."/>
            <person name="Carlton J.M."/>
            <person name="Hall N."/>
            <person name="Ren Q."/>
            <person name="Paulsen I.T."/>
            <person name="Pain A."/>
            <person name="Berriman M."/>
            <person name="Wilson R.J.M."/>
            <person name="Sato S."/>
            <person name="Ralph S.A."/>
            <person name="Mann D.J."/>
            <person name="Xiong Z."/>
            <person name="Shallom S.J."/>
            <person name="Weidman J."/>
            <person name="Jiang L."/>
            <person name="Lynn J."/>
            <person name="Weaver B."/>
            <person name="Shoaibi A."/>
            <person name="Domingo A.R."/>
            <person name="Wasawo D."/>
            <person name="Crabtree J."/>
            <person name="Wortman J.R."/>
            <person name="Haas B."/>
            <person name="Angiuoli S.V."/>
            <person name="Creasy T.H."/>
            <person name="Lu C."/>
            <person name="Suh B."/>
            <person name="Silva J.C."/>
            <person name="Utterback T.R."/>
            <person name="Feldblyum T.V."/>
            <person name="Pertea M."/>
            <person name="Allen J."/>
            <person name="Nierman W.C."/>
            <person name="Taracha E.L.N."/>
            <person name="Salzberg S.L."/>
            <person name="White O.R."/>
            <person name="Fitzhugh H.A."/>
            <person name="Morzaria S."/>
            <person name="Venter J.C."/>
            <person name="Fraser C.M."/>
            <person name="Nene V."/>
        </authorList>
    </citation>
    <scope>NUCLEOTIDE SEQUENCE [LARGE SCALE GENOMIC DNA]</scope>
    <source>
        <strain evidence="1 2">Muguga</strain>
    </source>
</reference>
<name>Q4N7X7_THEPA</name>
<dbReference type="AlphaFoldDB" id="Q4N7X7"/>
<protein>
    <submittedName>
        <fullName evidence="1">Uncharacterized protein</fullName>
    </submittedName>
</protein>
<comment type="caution">
    <text evidence="1">The sequence shown here is derived from an EMBL/GenBank/DDBJ whole genome shotgun (WGS) entry which is preliminary data.</text>
</comment>
<gene>
    <name evidence="1" type="ordered locus">TP01_0693</name>
</gene>
<evidence type="ECO:0000313" key="1">
    <source>
        <dbReference type="EMBL" id="EAN33931.1"/>
    </source>
</evidence>
<dbReference type="EMBL" id="AAGK01000001">
    <property type="protein sequence ID" value="EAN33931.1"/>
    <property type="molecule type" value="Genomic_DNA"/>
</dbReference>
<dbReference type="InParanoid" id="Q4N7X7"/>
<dbReference type="Proteomes" id="UP000001949">
    <property type="component" value="Unassembled WGS sequence"/>
</dbReference>
<keyword evidence="2" id="KW-1185">Reference proteome</keyword>
<evidence type="ECO:0000313" key="2">
    <source>
        <dbReference type="Proteomes" id="UP000001949"/>
    </source>
</evidence>
<accession>Q4N7X7</accession>
<sequence>MVQEIIWVLNPNSIKILDTPNSSTNHYFTLLYTS</sequence>